<reference evidence="2" key="1">
    <citation type="submission" date="2023-07" db="EMBL/GenBank/DDBJ databases">
        <title>Whole-genome sequencing of a new Methanosarcina sp. Z-7115.</title>
        <authorList>
            <person name="Zhilina T.N."/>
            <person name="Merkel A.Y."/>
        </authorList>
    </citation>
    <scope>NUCLEOTIDE SEQUENCE [LARGE SCALE GENOMIC DNA]</scope>
    <source>
        <strain evidence="2">Z-7115</strain>
    </source>
</reference>
<comment type="caution">
    <text evidence="1">The sequence shown here is derived from an EMBL/GenBank/DDBJ whole genome shotgun (WGS) entry which is preliminary data.</text>
</comment>
<accession>A0ABU2D1I6</accession>
<proteinExistence type="predicted"/>
<protein>
    <submittedName>
        <fullName evidence="1">Uncharacterized protein</fullName>
    </submittedName>
</protein>
<evidence type="ECO:0000313" key="2">
    <source>
        <dbReference type="Proteomes" id="UP001246244"/>
    </source>
</evidence>
<evidence type="ECO:0000313" key="1">
    <source>
        <dbReference type="EMBL" id="MDR7665697.1"/>
    </source>
</evidence>
<dbReference type="EMBL" id="JAVKPK010000025">
    <property type="protein sequence ID" value="MDR7665697.1"/>
    <property type="molecule type" value="Genomic_DNA"/>
</dbReference>
<dbReference type="RefSeq" id="WP_310575722.1">
    <property type="nucleotide sequence ID" value="NZ_JAVKPK010000025.1"/>
</dbReference>
<dbReference type="Proteomes" id="UP001246244">
    <property type="component" value="Unassembled WGS sequence"/>
</dbReference>
<gene>
    <name evidence="1" type="ORF">RG963_07905</name>
</gene>
<name>A0ABU2D1I6_9EURY</name>
<sequence>MIDPSKFKLFINDNDFTTAKNKKYISELEADLRSPIKINESLFLEGNLGTNYIIENIRKMMKKFGISEDELAIKLQKETKALEEFNYMESEEAEPNTM</sequence>
<organism evidence="1 2">
    <name type="scientific">Methanosarcina baikalica</name>
    <dbReference type="NCBI Taxonomy" id="3073890"/>
    <lineage>
        <taxon>Archaea</taxon>
        <taxon>Methanobacteriati</taxon>
        <taxon>Methanobacteriota</taxon>
        <taxon>Stenosarchaea group</taxon>
        <taxon>Methanomicrobia</taxon>
        <taxon>Methanosarcinales</taxon>
        <taxon>Methanosarcinaceae</taxon>
        <taxon>Methanosarcina</taxon>
    </lineage>
</organism>
<keyword evidence="2" id="KW-1185">Reference proteome</keyword>